<evidence type="ECO:0000313" key="3">
    <source>
        <dbReference type="EMBL" id="KKS90007.1"/>
    </source>
</evidence>
<accession>A0A0G1CX52</accession>
<dbReference type="AlphaFoldDB" id="A0A0G1CX52"/>
<dbReference type="InterPro" id="IPR011034">
    <property type="entry name" value="Formyl_transferase-like_C_sf"/>
</dbReference>
<dbReference type="PANTHER" id="PTHR11138:SF5">
    <property type="entry name" value="METHIONYL-TRNA FORMYLTRANSFERASE, MITOCHONDRIAL"/>
    <property type="match status" value="1"/>
</dbReference>
<gene>
    <name evidence="3" type="ORF">UV66_C0010G0005</name>
</gene>
<dbReference type="SUPFAM" id="SSF50486">
    <property type="entry name" value="FMT C-terminal domain-like"/>
    <property type="match status" value="1"/>
</dbReference>
<sequence>MREKVVFFGAGPYVAPIIEALNKDFDLRFVVTTETGQNGDLILYLENKDINYISIKEFDRETLEKIKKFGAKIAVLAYFGTIVPKSVLDIFPLGIINIHPSLLPKYRGASPGQAAILNGDPTTGVSIIKLDEEVDHGLMLAQIEEIIKLNDTSETLYRRLFQKGAVLLSQVLPKYISGELKPVEQNHSKATFTERLTRESGLIDLTKPPQPPKLARMIRAYYPWPTVWFRAKLNGKEKIIKLLPEEKIQVEGKKIMRFADFANGYPEGHSILSRLSPVSTRSIRGGLS</sequence>
<dbReference type="SUPFAM" id="SSF53328">
    <property type="entry name" value="Formyltransferase"/>
    <property type="match status" value="1"/>
</dbReference>
<evidence type="ECO:0000256" key="1">
    <source>
        <dbReference type="ARBA" id="ARBA00012261"/>
    </source>
</evidence>
<name>A0A0G1CX52_9BACT</name>
<dbReference type="GO" id="GO:0005829">
    <property type="term" value="C:cytosol"/>
    <property type="evidence" value="ECO:0007669"/>
    <property type="project" value="TreeGrafter"/>
</dbReference>
<feature type="domain" description="Formyl transferase N-terminal" evidence="2">
    <location>
        <begin position="38"/>
        <end position="172"/>
    </location>
</feature>
<reference evidence="3 4" key="1">
    <citation type="journal article" date="2015" name="Nature">
        <title>rRNA introns, odd ribosomes, and small enigmatic genomes across a large radiation of phyla.</title>
        <authorList>
            <person name="Brown C.T."/>
            <person name="Hug L.A."/>
            <person name="Thomas B.C."/>
            <person name="Sharon I."/>
            <person name="Castelle C.J."/>
            <person name="Singh A."/>
            <person name="Wilkins M.J."/>
            <person name="Williams K.H."/>
            <person name="Banfield J.F."/>
        </authorList>
    </citation>
    <scope>NUCLEOTIDE SEQUENCE [LARGE SCALE GENOMIC DNA]</scope>
</reference>
<dbReference type="InterPro" id="IPR036477">
    <property type="entry name" value="Formyl_transf_N_sf"/>
</dbReference>
<dbReference type="CDD" id="cd08646">
    <property type="entry name" value="FMT_core_Met-tRNA-FMT_N"/>
    <property type="match status" value="1"/>
</dbReference>
<dbReference type="PANTHER" id="PTHR11138">
    <property type="entry name" value="METHIONYL-TRNA FORMYLTRANSFERASE"/>
    <property type="match status" value="1"/>
</dbReference>
<dbReference type="Gene3D" id="3.40.50.12230">
    <property type="match status" value="1"/>
</dbReference>
<organism evidence="3 4">
    <name type="scientific">Candidatus Woesebacteria bacterium GW2011_GWA1_43_12</name>
    <dbReference type="NCBI Taxonomy" id="1618557"/>
    <lineage>
        <taxon>Bacteria</taxon>
        <taxon>Candidatus Woeseibacteriota</taxon>
    </lineage>
</organism>
<dbReference type="EMBL" id="LCFI01000010">
    <property type="protein sequence ID" value="KKS90007.1"/>
    <property type="molecule type" value="Genomic_DNA"/>
</dbReference>
<dbReference type="InterPro" id="IPR002376">
    <property type="entry name" value="Formyl_transf_N"/>
</dbReference>
<evidence type="ECO:0000259" key="2">
    <source>
        <dbReference type="Pfam" id="PF00551"/>
    </source>
</evidence>
<dbReference type="InterPro" id="IPR041711">
    <property type="entry name" value="Met-tRNA-FMT_N"/>
</dbReference>
<dbReference type="PATRIC" id="fig|1618557.3.peg.758"/>
<protein>
    <recommendedName>
        <fullName evidence="1">methionyl-tRNA formyltransferase</fullName>
        <ecNumber evidence="1">2.1.2.9</ecNumber>
    </recommendedName>
</protein>
<dbReference type="EC" id="2.1.2.9" evidence="1"/>
<keyword evidence="3" id="KW-0808">Transferase</keyword>
<dbReference type="Pfam" id="PF00551">
    <property type="entry name" value="Formyl_trans_N"/>
    <property type="match status" value="1"/>
</dbReference>
<comment type="caution">
    <text evidence="3">The sequence shown here is derived from an EMBL/GenBank/DDBJ whole genome shotgun (WGS) entry which is preliminary data.</text>
</comment>
<dbReference type="Proteomes" id="UP000034669">
    <property type="component" value="Unassembled WGS sequence"/>
</dbReference>
<dbReference type="GO" id="GO:0004479">
    <property type="term" value="F:methionyl-tRNA formyltransferase activity"/>
    <property type="evidence" value="ECO:0007669"/>
    <property type="project" value="UniProtKB-EC"/>
</dbReference>
<proteinExistence type="predicted"/>
<evidence type="ECO:0000313" key="4">
    <source>
        <dbReference type="Proteomes" id="UP000034669"/>
    </source>
</evidence>